<dbReference type="EMBL" id="BT062417">
    <property type="protein sequence ID" value="ACN27114.1"/>
    <property type="molecule type" value="mRNA"/>
</dbReference>
<sequence length="31" mass="3547">MGRHLNRFKLKPQRSSALTNESECMEVSALI</sequence>
<reference evidence="1" key="2">
    <citation type="submission" date="2012-06" db="EMBL/GenBank/DDBJ databases">
        <authorList>
            <person name="Yu Y."/>
            <person name="Currie J."/>
            <person name="Lomeli R."/>
            <person name="Angelova A."/>
            <person name="Collura K."/>
            <person name="Wissotski M."/>
            <person name="Campos D."/>
            <person name="Kudrna D."/>
            <person name="Golser W."/>
            <person name="Ashely E."/>
            <person name="Descour A."/>
            <person name="Fernandes J."/>
            <person name="Soderlund C."/>
            <person name="Walbot V."/>
        </authorList>
    </citation>
    <scope>NUCLEOTIDE SEQUENCE</scope>
    <source>
        <strain evidence="1">B73</strain>
    </source>
</reference>
<dbReference type="AlphaFoldDB" id="C0P298"/>
<name>C0P298_MAIZE</name>
<proteinExistence type="evidence at transcript level"/>
<organism evidence="1">
    <name type="scientific">Zea mays</name>
    <name type="common">Maize</name>
    <dbReference type="NCBI Taxonomy" id="4577"/>
    <lineage>
        <taxon>Eukaryota</taxon>
        <taxon>Viridiplantae</taxon>
        <taxon>Streptophyta</taxon>
        <taxon>Embryophyta</taxon>
        <taxon>Tracheophyta</taxon>
        <taxon>Spermatophyta</taxon>
        <taxon>Magnoliopsida</taxon>
        <taxon>Liliopsida</taxon>
        <taxon>Poales</taxon>
        <taxon>Poaceae</taxon>
        <taxon>PACMAD clade</taxon>
        <taxon>Panicoideae</taxon>
        <taxon>Andropogonodae</taxon>
        <taxon>Andropogoneae</taxon>
        <taxon>Tripsacinae</taxon>
        <taxon>Zea</taxon>
    </lineage>
</organism>
<evidence type="ECO:0000313" key="1">
    <source>
        <dbReference type="EMBL" id="ACN27114.1"/>
    </source>
</evidence>
<reference evidence="1" key="1">
    <citation type="journal article" date="2009" name="PLoS Genet.">
        <title>Sequencing, mapping, and analysis of 27,455 maize full-length cDNAs.</title>
        <authorList>
            <person name="Soderlund C."/>
            <person name="Descour A."/>
            <person name="Kudrna D."/>
            <person name="Bomhoff M."/>
            <person name="Boyd L."/>
            <person name="Currie J."/>
            <person name="Angelova A."/>
            <person name="Collura K."/>
            <person name="Wissotski M."/>
            <person name="Ashley E."/>
            <person name="Morrow D."/>
            <person name="Fernandes J."/>
            <person name="Walbot V."/>
            <person name="Yu Y."/>
        </authorList>
    </citation>
    <scope>NUCLEOTIDE SEQUENCE</scope>
    <source>
        <strain evidence="1">B73</strain>
    </source>
</reference>
<protein>
    <submittedName>
        <fullName evidence="1">Uncharacterized protein</fullName>
    </submittedName>
</protein>
<accession>C0P298</accession>